<reference evidence="9" key="1">
    <citation type="submission" date="2016-02" db="EMBL/GenBank/DDBJ databases">
        <title>Draft genome sequence of Microdochium bolleyi, a fungal endophyte of beachgrass.</title>
        <authorList>
            <consortium name="DOE Joint Genome Institute"/>
            <person name="David A.S."/>
            <person name="May G."/>
            <person name="Haridas S."/>
            <person name="Lim J."/>
            <person name="Wang M."/>
            <person name="Labutti K."/>
            <person name="Lipzen A."/>
            <person name="Barry K."/>
            <person name="Grigoriev I.V."/>
        </authorList>
    </citation>
    <scope>NUCLEOTIDE SEQUENCE [LARGE SCALE GENOMIC DNA]</scope>
    <source>
        <strain evidence="9">J235TASD1</strain>
    </source>
</reference>
<dbReference type="SUPFAM" id="SSF51735">
    <property type="entry name" value="NAD(P)-binding Rossmann-fold domains"/>
    <property type="match status" value="1"/>
</dbReference>
<evidence type="ECO:0000256" key="3">
    <source>
        <dbReference type="ARBA" id="ARBA00038984"/>
    </source>
</evidence>
<dbReference type="PANTHER" id="PTHR22604:SF105">
    <property type="entry name" value="TRANS-1,2-DIHYDROBENZENE-1,2-DIOL DEHYDROGENASE"/>
    <property type="match status" value="1"/>
</dbReference>
<evidence type="ECO:0000256" key="5">
    <source>
        <dbReference type="ARBA" id="ARBA00049233"/>
    </source>
</evidence>
<dbReference type="EC" id="1.1.1.179" evidence="3"/>
<dbReference type="InterPro" id="IPR000683">
    <property type="entry name" value="Gfo/Idh/MocA-like_OxRdtase_N"/>
</dbReference>
<evidence type="ECO:0000256" key="1">
    <source>
        <dbReference type="ARBA" id="ARBA00010928"/>
    </source>
</evidence>
<proteinExistence type="inferred from homology"/>
<dbReference type="PANTHER" id="PTHR22604">
    <property type="entry name" value="OXIDOREDUCTASES"/>
    <property type="match status" value="1"/>
</dbReference>
<dbReference type="InterPro" id="IPR050984">
    <property type="entry name" value="Gfo/Idh/MocA_domain"/>
</dbReference>
<evidence type="ECO:0000259" key="6">
    <source>
        <dbReference type="Pfam" id="PF01408"/>
    </source>
</evidence>
<evidence type="ECO:0000256" key="4">
    <source>
        <dbReference type="ARBA" id="ARBA00042988"/>
    </source>
</evidence>
<keyword evidence="2" id="KW-0560">Oxidoreductase</keyword>
<feature type="domain" description="GFO/IDH/MocA-like oxidoreductase" evidence="7">
    <location>
        <begin position="150"/>
        <end position="287"/>
    </location>
</feature>
<dbReference type="SUPFAM" id="SSF55347">
    <property type="entry name" value="Glyceraldehyde-3-phosphate dehydrogenase-like, C-terminal domain"/>
    <property type="match status" value="1"/>
</dbReference>
<dbReference type="EMBL" id="KQ964245">
    <property type="protein sequence ID" value="KXJ97326.1"/>
    <property type="molecule type" value="Genomic_DNA"/>
</dbReference>
<dbReference type="InParanoid" id="A0A136JJL8"/>
<keyword evidence="9" id="KW-1185">Reference proteome</keyword>
<dbReference type="OrthoDB" id="2129491at2759"/>
<accession>A0A136JJL8</accession>
<dbReference type="STRING" id="196109.A0A136JJL8"/>
<dbReference type="AlphaFoldDB" id="A0A136JJL8"/>
<comment type="catalytic activity">
    <reaction evidence="5">
        <text>D-xylose + NADP(+) = D-xylono-1,5-lactone + NADPH + H(+)</text>
        <dbReference type="Rhea" id="RHEA:22000"/>
        <dbReference type="ChEBI" id="CHEBI:15378"/>
        <dbReference type="ChEBI" id="CHEBI:15867"/>
        <dbReference type="ChEBI" id="CHEBI:53455"/>
        <dbReference type="ChEBI" id="CHEBI:57783"/>
        <dbReference type="ChEBI" id="CHEBI:58349"/>
        <dbReference type="EC" id="1.1.1.179"/>
    </reaction>
</comment>
<dbReference type="GO" id="GO:0000166">
    <property type="term" value="F:nucleotide binding"/>
    <property type="evidence" value="ECO:0007669"/>
    <property type="project" value="InterPro"/>
</dbReference>
<dbReference type="Gene3D" id="3.40.50.720">
    <property type="entry name" value="NAD(P)-binding Rossmann-like Domain"/>
    <property type="match status" value="1"/>
</dbReference>
<evidence type="ECO:0000256" key="2">
    <source>
        <dbReference type="ARBA" id="ARBA00023002"/>
    </source>
</evidence>
<evidence type="ECO:0000313" key="8">
    <source>
        <dbReference type="EMBL" id="KXJ97326.1"/>
    </source>
</evidence>
<gene>
    <name evidence="8" type="ORF">Micbo1qcDRAFT_211587</name>
</gene>
<organism evidence="8 9">
    <name type="scientific">Microdochium bolleyi</name>
    <dbReference type="NCBI Taxonomy" id="196109"/>
    <lineage>
        <taxon>Eukaryota</taxon>
        <taxon>Fungi</taxon>
        <taxon>Dikarya</taxon>
        <taxon>Ascomycota</taxon>
        <taxon>Pezizomycotina</taxon>
        <taxon>Sordariomycetes</taxon>
        <taxon>Xylariomycetidae</taxon>
        <taxon>Xylariales</taxon>
        <taxon>Microdochiaceae</taxon>
        <taxon>Microdochium</taxon>
    </lineage>
</organism>
<sequence>MPAPELPTLRWGIIGCGLISSWFVADLVLDRPGVATTRHIIQAIGSSSKDKGSAFATKNCPTHSPAIYDSYEGVYNDPNIDIVYIGTPHTLHRRNTIDAITAGKHVLCEKPIAINARDAQEMFDAARDKCVFLMEAVWTRFFPIAQAVPKSLYQDKIIGDVHQVWTHFGLNMPISTAADPQARTASRELGAGALLDIGIYSLTWASVVLDSHPDIMAAPAASPSAKEPLISATMTFASDADPSLHVDEQTTIVLNYPSIKAQAVASCTVLAKGTDEFARISGSKGSITIGGVAASKPGFLVIRRDQPADGEQALERVDFPVAGRGFHFEADAVAQDIRQGRVQNLDTCSWEHTMRIMRRMDQARALCGLEYVQDTS</sequence>
<evidence type="ECO:0000259" key="7">
    <source>
        <dbReference type="Pfam" id="PF22725"/>
    </source>
</evidence>
<dbReference type="Gene3D" id="3.30.360.10">
    <property type="entry name" value="Dihydrodipicolinate Reductase, domain 2"/>
    <property type="match status" value="1"/>
</dbReference>
<evidence type="ECO:0000313" key="9">
    <source>
        <dbReference type="Proteomes" id="UP000070501"/>
    </source>
</evidence>
<feature type="domain" description="Gfo/Idh/MocA-like oxidoreductase N-terminal" evidence="6">
    <location>
        <begin position="9"/>
        <end position="134"/>
    </location>
</feature>
<dbReference type="InterPro" id="IPR055170">
    <property type="entry name" value="GFO_IDH_MocA-like_dom"/>
</dbReference>
<dbReference type="Proteomes" id="UP000070501">
    <property type="component" value="Unassembled WGS sequence"/>
</dbReference>
<dbReference type="Pfam" id="PF22725">
    <property type="entry name" value="GFO_IDH_MocA_C3"/>
    <property type="match status" value="1"/>
</dbReference>
<comment type="similarity">
    <text evidence="1">Belongs to the Gfo/Idh/MocA family.</text>
</comment>
<name>A0A136JJL8_9PEZI</name>
<dbReference type="Pfam" id="PF01408">
    <property type="entry name" value="GFO_IDH_MocA"/>
    <property type="match status" value="1"/>
</dbReference>
<dbReference type="InterPro" id="IPR036291">
    <property type="entry name" value="NAD(P)-bd_dom_sf"/>
</dbReference>
<dbReference type="GO" id="GO:0047837">
    <property type="term" value="F:D-xylose 1-dehydrogenase (NADP+) activity"/>
    <property type="evidence" value="ECO:0007669"/>
    <property type="project" value="UniProtKB-EC"/>
</dbReference>
<protein>
    <recommendedName>
        <fullName evidence="3">D-xylose 1-dehydrogenase (NADP(+), D-xylono-1,5-lactone-forming)</fullName>
        <ecNumber evidence="3">1.1.1.179</ecNumber>
    </recommendedName>
    <alternativeName>
        <fullName evidence="4">D-xylose-NADP dehydrogenase</fullName>
    </alternativeName>
</protein>